<proteinExistence type="predicted"/>
<evidence type="ECO:0000313" key="1">
    <source>
        <dbReference type="EMBL" id="MDR6786283.1"/>
    </source>
</evidence>
<dbReference type="EMBL" id="JAVDTF010000006">
    <property type="protein sequence ID" value="MDR6786283.1"/>
    <property type="molecule type" value="Genomic_DNA"/>
</dbReference>
<accession>A0ACC6L3P6</accession>
<reference evidence="1" key="1">
    <citation type="submission" date="2023-07" db="EMBL/GenBank/DDBJ databases">
        <title>Sorghum-associated microbial communities from plants grown in Nebraska, USA.</title>
        <authorList>
            <person name="Schachtman D."/>
        </authorList>
    </citation>
    <scope>NUCLEOTIDE SEQUENCE</scope>
    <source>
        <strain evidence="1">2697</strain>
    </source>
</reference>
<sequence>MLKTSALLGGVFIACIFAACEKPAPYDEAGQMAIDDAIIAKYIADNKIVATKDASGLHYNLIKTGKNQVIQPTDTIWALYTARVLKDTVDFDKSLDTTFKFNLPGYIKGWQRGVELAKVEGKVRLLIPSPLAYQNRSITVGKIIPPNSILDITLEILSVNQDPKSRKK</sequence>
<dbReference type="EC" id="5.2.1.8" evidence="1"/>
<organism evidence="1 2">
    <name type="scientific">Pedobacter africanus</name>
    <dbReference type="NCBI Taxonomy" id="151894"/>
    <lineage>
        <taxon>Bacteria</taxon>
        <taxon>Pseudomonadati</taxon>
        <taxon>Bacteroidota</taxon>
        <taxon>Sphingobacteriia</taxon>
        <taxon>Sphingobacteriales</taxon>
        <taxon>Sphingobacteriaceae</taxon>
        <taxon>Pedobacter</taxon>
    </lineage>
</organism>
<name>A0ACC6L3P6_9SPHI</name>
<dbReference type="Proteomes" id="UP001246858">
    <property type="component" value="Unassembled WGS sequence"/>
</dbReference>
<gene>
    <name evidence="1" type="ORF">J2X78_004876</name>
</gene>
<protein>
    <submittedName>
        <fullName evidence="1">FKBP-type peptidyl-prolyl cis-trans isomerase FkpA</fullName>
        <ecNumber evidence="1">5.2.1.8</ecNumber>
    </submittedName>
</protein>
<keyword evidence="2" id="KW-1185">Reference proteome</keyword>
<evidence type="ECO:0000313" key="2">
    <source>
        <dbReference type="Proteomes" id="UP001246858"/>
    </source>
</evidence>
<comment type="caution">
    <text evidence="1">The sequence shown here is derived from an EMBL/GenBank/DDBJ whole genome shotgun (WGS) entry which is preliminary data.</text>
</comment>
<keyword evidence="1" id="KW-0413">Isomerase</keyword>